<proteinExistence type="predicted"/>
<evidence type="ECO:0000256" key="6">
    <source>
        <dbReference type="ARBA" id="ARBA00022692"/>
    </source>
</evidence>
<dbReference type="GO" id="GO:0006508">
    <property type="term" value="P:proteolysis"/>
    <property type="evidence" value="ECO:0007669"/>
    <property type="project" value="UniProtKB-KW"/>
</dbReference>
<dbReference type="GO" id="GO:0071555">
    <property type="term" value="P:cell wall organization"/>
    <property type="evidence" value="ECO:0007669"/>
    <property type="project" value="UniProtKB-KW"/>
</dbReference>
<keyword evidence="7" id="KW-0378">Hydrolase</keyword>
<dbReference type="GO" id="GO:0030288">
    <property type="term" value="C:outer membrane-bounded periplasmic space"/>
    <property type="evidence" value="ECO:0007669"/>
    <property type="project" value="TreeGrafter"/>
</dbReference>
<evidence type="ECO:0000256" key="14">
    <source>
        <dbReference type="ARBA" id="ARBA00034000"/>
    </source>
</evidence>
<dbReference type="RefSeq" id="WP_087215107.1">
    <property type="nucleotide sequence ID" value="NZ_NFLC01000013.1"/>
</dbReference>
<keyword evidence="6 17" id="KW-0812">Transmembrane</keyword>
<evidence type="ECO:0000256" key="10">
    <source>
        <dbReference type="ARBA" id="ARBA00022989"/>
    </source>
</evidence>
<comment type="caution">
    <text evidence="20">The sequence shown here is derived from an EMBL/GenBank/DDBJ whole genome shotgun (WGS) entry which is preliminary data.</text>
</comment>
<accession>A0A1Y4QXK7</accession>
<evidence type="ECO:0000256" key="7">
    <source>
        <dbReference type="ARBA" id="ARBA00022801"/>
    </source>
</evidence>
<feature type="domain" description="Glycosyl transferase family 51" evidence="19">
    <location>
        <begin position="89"/>
        <end position="273"/>
    </location>
</feature>
<dbReference type="InterPro" id="IPR036950">
    <property type="entry name" value="PBP_transglycosylase"/>
</dbReference>
<dbReference type="PANTHER" id="PTHR32282">
    <property type="entry name" value="BINDING PROTEIN TRANSPEPTIDASE, PUTATIVE-RELATED"/>
    <property type="match status" value="1"/>
</dbReference>
<evidence type="ECO:0000256" key="17">
    <source>
        <dbReference type="SAM" id="Phobius"/>
    </source>
</evidence>
<dbReference type="InterPro" id="IPR001264">
    <property type="entry name" value="Glyco_trans_51"/>
</dbReference>
<evidence type="ECO:0000256" key="12">
    <source>
        <dbReference type="ARBA" id="ARBA00023268"/>
    </source>
</evidence>
<dbReference type="GO" id="GO:0008658">
    <property type="term" value="F:penicillin binding"/>
    <property type="evidence" value="ECO:0007669"/>
    <property type="project" value="InterPro"/>
</dbReference>
<keyword evidence="8" id="KW-0133">Cell shape</keyword>
<dbReference type="InterPro" id="IPR023346">
    <property type="entry name" value="Lysozyme-like_dom_sf"/>
</dbReference>
<keyword evidence="1" id="KW-1003">Cell membrane</keyword>
<dbReference type="SUPFAM" id="SSF56601">
    <property type="entry name" value="beta-lactamase/transpeptidase-like"/>
    <property type="match status" value="1"/>
</dbReference>
<keyword evidence="9" id="KW-0573">Peptidoglycan synthesis</keyword>
<evidence type="ECO:0000256" key="4">
    <source>
        <dbReference type="ARBA" id="ARBA00022676"/>
    </source>
</evidence>
<dbReference type="InterPro" id="IPR050396">
    <property type="entry name" value="Glycosyltr_51/Transpeptidase"/>
</dbReference>
<keyword evidence="5" id="KW-0808">Transferase</keyword>
<dbReference type="GO" id="GO:0008955">
    <property type="term" value="F:peptidoglycan glycosyltransferase activity"/>
    <property type="evidence" value="ECO:0007669"/>
    <property type="project" value="UniProtKB-EC"/>
</dbReference>
<dbReference type="InterPro" id="IPR001460">
    <property type="entry name" value="PCN-bd_Tpept"/>
</dbReference>
<dbReference type="Pfam" id="PF00905">
    <property type="entry name" value="Transpeptidase"/>
    <property type="match status" value="1"/>
</dbReference>
<organism evidence="20 21">
    <name type="scientific">Enterococcus cecorum</name>
    <dbReference type="NCBI Taxonomy" id="44008"/>
    <lineage>
        <taxon>Bacteria</taxon>
        <taxon>Bacillati</taxon>
        <taxon>Bacillota</taxon>
        <taxon>Bacilli</taxon>
        <taxon>Lactobacillales</taxon>
        <taxon>Enterococcaceae</taxon>
        <taxon>Enterococcus</taxon>
    </lineage>
</organism>
<keyword evidence="10 17" id="KW-1133">Transmembrane helix</keyword>
<keyword evidence="11 17" id="KW-0472">Membrane</keyword>
<feature type="compositionally biased region" description="Basic and acidic residues" evidence="16">
    <location>
        <begin position="772"/>
        <end position="795"/>
    </location>
</feature>
<protein>
    <submittedName>
        <fullName evidence="20">Transglycosylase</fullName>
    </submittedName>
</protein>
<dbReference type="Gene3D" id="3.40.710.10">
    <property type="entry name" value="DD-peptidase/beta-lactamase superfamily"/>
    <property type="match status" value="1"/>
</dbReference>
<dbReference type="GO" id="GO:0008360">
    <property type="term" value="P:regulation of cell shape"/>
    <property type="evidence" value="ECO:0007669"/>
    <property type="project" value="UniProtKB-KW"/>
</dbReference>
<gene>
    <name evidence="20" type="ORF">B5E88_07555</name>
</gene>
<dbReference type="SUPFAM" id="SSF53955">
    <property type="entry name" value="Lysozyme-like"/>
    <property type="match status" value="1"/>
</dbReference>
<keyword evidence="3" id="KW-0645">Protease</keyword>
<feature type="region of interest" description="Disordered" evidence="16">
    <location>
        <begin position="769"/>
        <end position="813"/>
    </location>
</feature>
<evidence type="ECO:0000256" key="11">
    <source>
        <dbReference type="ARBA" id="ARBA00023136"/>
    </source>
</evidence>
<evidence type="ECO:0000256" key="3">
    <source>
        <dbReference type="ARBA" id="ARBA00022670"/>
    </source>
</evidence>
<evidence type="ECO:0000256" key="16">
    <source>
        <dbReference type="SAM" id="MobiDB-lite"/>
    </source>
</evidence>
<comment type="catalytic activity">
    <reaction evidence="15">
        <text>[GlcNAc-(1-&gt;4)-Mur2Ac(oyl-L-Ala-gamma-D-Glu-L-Lys-D-Ala-D-Ala)](n)-di-trans,octa-cis-undecaprenyl diphosphate + beta-D-GlcNAc-(1-&gt;4)-Mur2Ac(oyl-L-Ala-gamma-D-Glu-L-Lys-D-Ala-D-Ala)-di-trans,octa-cis-undecaprenyl diphosphate = [GlcNAc-(1-&gt;4)-Mur2Ac(oyl-L-Ala-gamma-D-Glu-L-Lys-D-Ala-D-Ala)](n+1)-di-trans,octa-cis-undecaprenyl diphosphate + di-trans,octa-cis-undecaprenyl diphosphate + H(+)</text>
        <dbReference type="Rhea" id="RHEA:23708"/>
        <dbReference type="Rhea" id="RHEA-COMP:9602"/>
        <dbReference type="Rhea" id="RHEA-COMP:9603"/>
        <dbReference type="ChEBI" id="CHEBI:15378"/>
        <dbReference type="ChEBI" id="CHEBI:58405"/>
        <dbReference type="ChEBI" id="CHEBI:60033"/>
        <dbReference type="ChEBI" id="CHEBI:78435"/>
        <dbReference type="EC" id="2.4.99.28"/>
    </reaction>
</comment>
<keyword evidence="13" id="KW-0961">Cell wall biogenesis/degradation</keyword>
<dbReference type="Pfam" id="PF00912">
    <property type="entry name" value="Transgly"/>
    <property type="match status" value="1"/>
</dbReference>
<sequence length="813" mass="90475">MASNKQPKKKKKSKEKIDNYQIFNITVRVTQSLFLVFISFLLLIAALGTGIGMGYFAFLVEDTKIPSKVELQQDLGDITQTSKLVYANGNTISNIRSDLRRTNVASNQISPLLKKAVVATEDEYFYKHHGVVPKAVVRALLSEAIGGGGGGGSTLTQQLVKQQILSSETTFKRKANEILLALEVEKNFSKDEIITMYLNVSPFGRNNHGQNIAGVQEAAMGIFGKNASDLNLPQAAFIAGLPQSPIIYSPYTNDGQLKNNFTYGLKRKNVVLFSMYRNHDITKKEYEEAKNYDITKDFLPASQVQNTSYGFLYDTVMSQAIDIIVNQLATKDGLTESQLADDDVYNEYARTAKDTLANGGYTIQTTIDEGIYQAMQQAVNDYGSYLDTNYNDPVEVGNVLMDNATGRILGFVGGRNYNQNQFNHAFDAKRQAGSAIKPVLVYGPAIDLGLMGSESRVSDYATSWKTGDDAGKEIVNATNKGSNTFQTVREALNWSNNIPAYNIYQEVLNETGDKNFVYNNYLAKMNYPASDIWQYESAPLGVATLSVVSQTNGFQTLANHGIYQQGYLIEAITNSKGKKIYKHKQNPVRVFSEESASIMNDLMRSVLQAQITTSYKTDLSSLNASLANLDWVGKTGSTNDWADSWLVVSTPKVTISSWSGYEDNRPSDSNAGRRTSLYLANLVNRIYQVSPEVFGTNEKFTLADSVKKEKVSKFTGQKNQGTVKIGNTEWKSFGEETTSLWAKNGPVDTSFRFGIGGTDENYQDYWKKFTPAKKEENNKDKESKEKTEKENKDENANQEDSEQEEKNEDKKTD</sequence>
<keyword evidence="12" id="KW-0511">Multifunctional enzyme</keyword>
<feature type="transmembrane region" description="Helical" evidence="17">
    <location>
        <begin position="33"/>
        <end position="58"/>
    </location>
</feature>
<evidence type="ECO:0000256" key="13">
    <source>
        <dbReference type="ARBA" id="ARBA00023316"/>
    </source>
</evidence>
<dbReference type="Proteomes" id="UP000196074">
    <property type="component" value="Unassembled WGS sequence"/>
</dbReference>
<evidence type="ECO:0000313" key="21">
    <source>
        <dbReference type="Proteomes" id="UP000196074"/>
    </source>
</evidence>
<dbReference type="Gene3D" id="3.40.50.12800">
    <property type="match status" value="1"/>
</dbReference>
<dbReference type="Gene3D" id="1.10.3810.10">
    <property type="entry name" value="Biosynthetic peptidoglycan transglycosylase-like"/>
    <property type="match status" value="1"/>
</dbReference>
<dbReference type="GO" id="GO:0009002">
    <property type="term" value="F:serine-type D-Ala-D-Ala carboxypeptidase activity"/>
    <property type="evidence" value="ECO:0007669"/>
    <property type="project" value="UniProtKB-EC"/>
</dbReference>
<keyword evidence="2" id="KW-0121">Carboxypeptidase</keyword>
<feature type="domain" description="Penicillin-binding protein transpeptidase" evidence="18">
    <location>
        <begin position="399"/>
        <end position="641"/>
    </location>
</feature>
<dbReference type="GO" id="GO:0009252">
    <property type="term" value="P:peptidoglycan biosynthetic process"/>
    <property type="evidence" value="ECO:0007669"/>
    <property type="project" value="UniProtKB-KW"/>
</dbReference>
<evidence type="ECO:0000256" key="1">
    <source>
        <dbReference type="ARBA" id="ARBA00022475"/>
    </source>
</evidence>
<evidence type="ECO:0000256" key="5">
    <source>
        <dbReference type="ARBA" id="ARBA00022679"/>
    </source>
</evidence>
<evidence type="ECO:0000259" key="19">
    <source>
        <dbReference type="Pfam" id="PF00912"/>
    </source>
</evidence>
<feature type="compositionally biased region" description="Acidic residues" evidence="16">
    <location>
        <begin position="796"/>
        <end position="806"/>
    </location>
</feature>
<dbReference type="AlphaFoldDB" id="A0A1Y4QXK7"/>
<name>A0A1Y4QXK7_9ENTE</name>
<dbReference type="EMBL" id="NFLC01000013">
    <property type="protein sequence ID" value="OUQ10044.1"/>
    <property type="molecule type" value="Genomic_DNA"/>
</dbReference>
<dbReference type="PANTHER" id="PTHR32282:SF32">
    <property type="entry name" value="PENICILLIN-BINDING PROTEIN 2A"/>
    <property type="match status" value="1"/>
</dbReference>
<evidence type="ECO:0000256" key="15">
    <source>
        <dbReference type="ARBA" id="ARBA00049902"/>
    </source>
</evidence>
<comment type="catalytic activity">
    <reaction evidence="14">
        <text>Preferential cleavage: (Ac)2-L-Lys-D-Ala-|-D-Ala. Also transpeptidation of peptidyl-alanyl moieties that are N-acyl substituents of D-alanine.</text>
        <dbReference type="EC" id="3.4.16.4"/>
    </reaction>
</comment>
<evidence type="ECO:0000256" key="8">
    <source>
        <dbReference type="ARBA" id="ARBA00022960"/>
    </source>
</evidence>
<evidence type="ECO:0000313" key="20">
    <source>
        <dbReference type="EMBL" id="OUQ10044.1"/>
    </source>
</evidence>
<dbReference type="InterPro" id="IPR012338">
    <property type="entry name" value="Beta-lactam/transpept-like"/>
</dbReference>
<evidence type="ECO:0000259" key="18">
    <source>
        <dbReference type="Pfam" id="PF00905"/>
    </source>
</evidence>
<evidence type="ECO:0000256" key="9">
    <source>
        <dbReference type="ARBA" id="ARBA00022984"/>
    </source>
</evidence>
<reference evidence="21" key="1">
    <citation type="submission" date="2017-04" db="EMBL/GenBank/DDBJ databases">
        <title>Function of individual gut microbiota members based on whole genome sequencing of pure cultures obtained from chicken caecum.</title>
        <authorList>
            <person name="Medvecky M."/>
            <person name="Cejkova D."/>
            <person name="Polansky O."/>
            <person name="Karasova D."/>
            <person name="Kubasova T."/>
            <person name="Cizek A."/>
            <person name="Rychlik I."/>
        </authorList>
    </citation>
    <scope>NUCLEOTIDE SEQUENCE [LARGE SCALE GENOMIC DNA]</scope>
    <source>
        <strain evidence="21">An144</strain>
    </source>
</reference>
<keyword evidence="4" id="KW-0328">Glycosyltransferase</keyword>
<evidence type="ECO:0000256" key="2">
    <source>
        <dbReference type="ARBA" id="ARBA00022645"/>
    </source>
</evidence>